<dbReference type="EMBL" id="CP051775">
    <property type="protein sequence ID" value="QJE74754.1"/>
    <property type="molecule type" value="Genomic_DNA"/>
</dbReference>
<evidence type="ECO:0000313" key="3">
    <source>
        <dbReference type="Proteomes" id="UP000501891"/>
    </source>
</evidence>
<dbReference type="Pfam" id="PF04304">
    <property type="entry name" value="DUF454"/>
    <property type="match status" value="1"/>
</dbReference>
<feature type="transmembrane region" description="Helical" evidence="1">
    <location>
        <begin position="103"/>
        <end position="120"/>
    </location>
</feature>
<gene>
    <name evidence="2" type="ORF">HHL28_02905</name>
</gene>
<dbReference type="InterPro" id="IPR007401">
    <property type="entry name" value="DUF454"/>
</dbReference>
<accession>A0A858RBH8</accession>
<evidence type="ECO:0000313" key="2">
    <source>
        <dbReference type="EMBL" id="QJE74754.1"/>
    </source>
</evidence>
<proteinExistence type="predicted"/>
<protein>
    <submittedName>
        <fullName evidence="2">DUF454 domain-containing protein</fullName>
    </submittedName>
</protein>
<dbReference type="PANTHER" id="PTHR35813">
    <property type="entry name" value="INNER MEMBRANE PROTEIN YBAN"/>
    <property type="match status" value="1"/>
</dbReference>
<keyword evidence="3" id="KW-1185">Reference proteome</keyword>
<keyword evidence="1" id="KW-1133">Transmembrane helix</keyword>
<dbReference type="Proteomes" id="UP000501891">
    <property type="component" value="Chromosome"/>
</dbReference>
<sequence length="133" mass="14142">MVRHPLARAGWKLAGYGLVLLGFVGMALPVMPTTIFWILGAVCLLRAGDRRVERLLAHPRFGGPVRLFLETGAVSRQGKGIALSGMTLAAIVLSPLVLSHPAIFLLAGLGLTAAAAWVATRPEPVSARVRSRR</sequence>
<name>A0A858RBH8_9PROT</name>
<dbReference type="GO" id="GO:0005886">
    <property type="term" value="C:plasma membrane"/>
    <property type="evidence" value="ECO:0007669"/>
    <property type="project" value="TreeGrafter"/>
</dbReference>
<reference evidence="2" key="1">
    <citation type="submission" date="2020-04" db="EMBL/GenBank/DDBJ databases">
        <title>A desert anoxygenic phototrophic bacterium fixes CO2 using RubisCO under aerobic conditions.</title>
        <authorList>
            <person name="Tang K."/>
        </authorList>
    </citation>
    <scope>NUCLEOTIDE SEQUENCE [LARGE SCALE GENOMIC DNA]</scope>
    <source>
        <strain evidence="2">MIMtkB3</strain>
    </source>
</reference>
<evidence type="ECO:0000256" key="1">
    <source>
        <dbReference type="SAM" id="Phobius"/>
    </source>
</evidence>
<dbReference type="AlphaFoldDB" id="A0A858RBH8"/>
<organism evidence="2 3">
    <name type="scientific">Aerophototrophica crusticola</name>
    <dbReference type="NCBI Taxonomy" id="1709002"/>
    <lineage>
        <taxon>Bacteria</taxon>
        <taxon>Pseudomonadati</taxon>
        <taxon>Pseudomonadota</taxon>
        <taxon>Alphaproteobacteria</taxon>
        <taxon>Rhodospirillales</taxon>
        <taxon>Rhodospirillaceae</taxon>
        <taxon>Aerophototrophica</taxon>
    </lineage>
</organism>
<keyword evidence="1" id="KW-0472">Membrane</keyword>
<feature type="transmembrane region" description="Helical" evidence="1">
    <location>
        <begin position="20"/>
        <end position="45"/>
    </location>
</feature>
<dbReference type="KEGG" id="acru:HHL28_02905"/>
<dbReference type="PANTHER" id="PTHR35813:SF1">
    <property type="entry name" value="INNER MEMBRANE PROTEIN YBAN"/>
    <property type="match status" value="1"/>
</dbReference>
<keyword evidence="1" id="KW-0812">Transmembrane</keyword>